<dbReference type="Proteomes" id="UP000092731">
    <property type="component" value="Unassembled WGS sequence"/>
</dbReference>
<reference evidence="3" key="1">
    <citation type="submission" date="2016-05" db="EMBL/GenBank/DDBJ databases">
        <title>Draft genome sequences of four strains of Ehrlichia ruminantium, a tick-borne pathogen of ruminants, isolated from Zimbabwe, The Gambia and Ghana.</title>
        <authorList>
            <person name="Nakao R."/>
            <person name="Jongejan F."/>
            <person name="Sugimoto C."/>
        </authorList>
    </citation>
    <scope>NUCLEOTIDE SEQUENCE [LARGE SCALE GENOMIC DNA]</scope>
    <source>
        <strain evidence="3">Pokoase 417</strain>
    </source>
</reference>
<organism evidence="2 3">
    <name type="scientific">Ehrlichia ruminantium</name>
    <name type="common">heartwater rickettsia</name>
    <name type="synonym">Cowdria ruminantium</name>
    <dbReference type="NCBI Taxonomy" id="779"/>
    <lineage>
        <taxon>Bacteria</taxon>
        <taxon>Pseudomonadati</taxon>
        <taxon>Pseudomonadota</taxon>
        <taxon>Alphaproteobacteria</taxon>
        <taxon>Rickettsiales</taxon>
        <taxon>Anaplasmataceae</taxon>
        <taxon>Ehrlichia</taxon>
    </lineage>
</organism>
<accession>A0A170SBG1</accession>
<sequence length="290" mass="32000">MGIDNYDGETSKKLTMQELYKALGTMFKEAYSQFAGKDAKKDSTVLDGQSDLSNTTVPVEHESTLGEKSYEEGFAVPVAHEHESSGERSNEGNHRVLGEDEAHEVQHAVPVAHEHESSDEKSNEADHKVLGEDAHEVQHAVPVAHEHESSDEKSNETDHKVLGEDAYGIQNKVPEEPKHISSGEVFQKEEQPTVPIEPVLGKTPVLKVQASHTHEPIVIQYYLCNVVNGKAVCGVQEVTLLGISANHNDVMKCYDVNTSSLNNCLHHHGGHSHDMHHTHHCPCNHEITFA</sequence>
<feature type="region of interest" description="Disordered" evidence="1">
    <location>
        <begin position="38"/>
        <end position="67"/>
    </location>
</feature>
<name>A0A170SBG1_EHRRU</name>
<gene>
    <name evidence="2" type="ORF">EHRUM3_00400</name>
</gene>
<dbReference type="AlphaFoldDB" id="A0A170SBG1"/>
<protein>
    <submittedName>
        <fullName evidence="2">Uncharacterized protein</fullName>
    </submittedName>
</protein>
<evidence type="ECO:0000313" key="2">
    <source>
        <dbReference type="EMBL" id="GAT77842.1"/>
    </source>
</evidence>
<dbReference type="RefSeq" id="WP_065433545.1">
    <property type="nucleotide sequence ID" value="NZ_BDDM01000010.1"/>
</dbReference>
<proteinExistence type="predicted"/>
<dbReference type="EMBL" id="BDDM01000010">
    <property type="protein sequence ID" value="GAT77842.1"/>
    <property type="molecule type" value="Genomic_DNA"/>
</dbReference>
<feature type="compositionally biased region" description="Polar residues" evidence="1">
    <location>
        <begin position="46"/>
        <end position="57"/>
    </location>
</feature>
<evidence type="ECO:0000256" key="1">
    <source>
        <dbReference type="SAM" id="MobiDB-lite"/>
    </source>
</evidence>
<comment type="caution">
    <text evidence="2">The sequence shown here is derived from an EMBL/GenBank/DDBJ whole genome shotgun (WGS) entry which is preliminary data.</text>
</comment>
<evidence type="ECO:0000313" key="3">
    <source>
        <dbReference type="Proteomes" id="UP000092731"/>
    </source>
</evidence>